<feature type="domain" description="Gnk2-homologous" evidence="3">
    <location>
        <begin position="3"/>
        <end position="116"/>
    </location>
</feature>
<dbReference type="Gene3D" id="3.30.430.20">
    <property type="entry name" value="Gnk2 domain, C-X8-C-X2-C motif"/>
    <property type="match status" value="1"/>
</dbReference>
<evidence type="ECO:0000313" key="4">
    <source>
        <dbReference type="EMBL" id="PNX85864.1"/>
    </source>
</evidence>
<sequence>VEESPKLHFMSEQNYVGPQVSRFNKILWDTMNDIRNLTANVTNGSLKYAYKSVNITDTDNQTLYAMGNCIPYLSSDDCSRCLGDAMAEIQNSCCKGKTGGRIYFPSCAIRFELYSFYDPLASTTIQPPQLSTGTLASPGFA</sequence>
<dbReference type="InterPro" id="IPR038408">
    <property type="entry name" value="GNK2_sf"/>
</dbReference>
<dbReference type="Proteomes" id="UP000236291">
    <property type="component" value="Unassembled WGS sequence"/>
</dbReference>
<keyword evidence="4" id="KW-0675">Receptor</keyword>
<dbReference type="GO" id="GO:0016301">
    <property type="term" value="F:kinase activity"/>
    <property type="evidence" value="ECO:0007669"/>
    <property type="project" value="UniProtKB-KW"/>
</dbReference>
<dbReference type="Pfam" id="PF01657">
    <property type="entry name" value="Stress-antifung"/>
    <property type="match status" value="1"/>
</dbReference>
<protein>
    <submittedName>
        <fullName evidence="4">Cysteine-rich receptor-like protein kinase</fullName>
    </submittedName>
</protein>
<dbReference type="PANTHER" id="PTHR32099:SF42">
    <property type="entry name" value="CYSTEINE-RICH RECEPTOR-LIKE PROTEIN KINASE 9-RELATED"/>
    <property type="match status" value="1"/>
</dbReference>
<reference evidence="4 5" key="2">
    <citation type="journal article" date="2017" name="Front. Plant Sci.">
        <title>Gene Classification and Mining of Molecular Markers Useful in Red Clover (Trifolium pratense) Breeding.</title>
        <authorList>
            <person name="Istvanek J."/>
            <person name="Dluhosova J."/>
            <person name="Dluhos P."/>
            <person name="Patkova L."/>
            <person name="Nedelnik J."/>
            <person name="Repkova J."/>
        </authorList>
    </citation>
    <scope>NUCLEOTIDE SEQUENCE [LARGE SCALE GENOMIC DNA]</scope>
    <source>
        <strain evidence="5">cv. Tatra</strain>
        <tissue evidence="4">Young leaves</tissue>
    </source>
</reference>
<evidence type="ECO:0000313" key="5">
    <source>
        <dbReference type="Proteomes" id="UP000236291"/>
    </source>
</evidence>
<name>A0A2K3M516_TRIPR</name>
<evidence type="ECO:0000256" key="1">
    <source>
        <dbReference type="ARBA" id="ARBA00022729"/>
    </source>
</evidence>
<accession>A0A2K3M516</accession>
<keyword evidence="4" id="KW-0418">Kinase</keyword>
<evidence type="ECO:0000256" key="2">
    <source>
        <dbReference type="ARBA" id="ARBA00022737"/>
    </source>
</evidence>
<dbReference type="CDD" id="cd23509">
    <property type="entry name" value="Gnk2-like"/>
    <property type="match status" value="1"/>
</dbReference>
<dbReference type="EMBL" id="ASHM01049773">
    <property type="protein sequence ID" value="PNX85864.1"/>
    <property type="molecule type" value="Genomic_DNA"/>
</dbReference>
<keyword evidence="2" id="KW-0677">Repeat</keyword>
<reference evidence="4 5" key="1">
    <citation type="journal article" date="2014" name="Am. J. Bot.">
        <title>Genome assembly and annotation for red clover (Trifolium pratense; Fabaceae).</title>
        <authorList>
            <person name="Istvanek J."/>
            <person name="Jaros M."/>
            <person name="Krenek A."/>
            <person name="Repkova J."/>
        </authorList>
    </citation>
    <scope>NUCLEOTIDE SEQUENCE [LARGE SCALE GENOMIC DNA]</scope>
    <source>
        <strain evidence="5">cv. Tatra</strain>
        <tissue evidence="4">Young leaves</tissue>
    </source>
</reference>
<dbReference type="InterPro" id="IPR002902">
    <property type="entry name" value="GNK2"/>
</dbReference>
<dbReference type="AlphaFoldDB" id="A0A2K3M516"/>
<keyword evidence="1" id="KW-0732">Signal</keyword>
<evidence type="ECO:0000259" key="3">
    <source>
        <dbReference type="PROSITE" id="PS51473"/>
    </source>
</evidence>
<gene>
    <name evidence="4" type="ORF">L195_g041938</name>
</gene>
<feature type="non-terminal residue" evidence="4">
    <location>
        <position position="1"/>
    </location>
</feature>
<dbReference type="PANTHER" id="PTHR32099">
    <property type="entry name" value="CYSTEINE-RICH REPEAT SECRETORY PROTEIN"/>
    <property type="match status" value="1"/>
</dbReference>
<dbReference type="PROSITE" id="PS51473">
    <property type="entry name" value="GNK2"/>
    <property type="match status" value="1"/>
</dbReference>
<comment type="caution">
    <text evidence="4">The sequence shown here is derived from an EMBL/GenBank/DDBJ whole genome shotgun (WGS) entry which is preliminary data.</text>
</comment>
<keyword evidence="4" id="KW-0808">Transferase</keyword>
<proteinExistence type="predicted"/>
<dbReference type="STRING" id="57577.A0A2K3M516"/>
<organism evidence="4 5">
    <name type="scientific">Trifolium pratense</name>
    <name type="common">Red clover</name>
    <dbReference type="NCBI Taxonomy" id="57577"/>
    <lineage>
        <taxon>Eukaryota</taxon>
        <taxon>Viridiplantae</taxon>
        <taxon>Streptophyta</taxon>
        <taxon>Embryophyta</taxon>
        <taxon>Tracheophyta</taxon>
        <taxon>Spermatophyta</taxon>
        <taxon>Magnoliopsida</taxon>
        <taxon>eudicotyledons</taxon>
        <taxon>Gunneridae</taxon>
        <taxon>Pentapetalae</taxon>
        <taxon>rosids</taxon>
        <taxon>fabids</taxon>
        <taxon>Fabales</taxon>
        <taxon>Fabaceae</taxon>
        <taxon>Papilionoideae</taxon>
        <taxon>50 kb inversion clade</taxon>
        <taxon>NPAAA clade</taxon>
        <taxon>Hologalegina</taxon>
        <taxon>IRL clade</taxon>
        <taxon>Trifolieae</taxon>
        <taxon>Trifolium</taxon>
    </lineage>
</organism>